<evidence type="ECO:0000256" key="12">
    <source>
        <dbReference type="ARBA" id="ARBA00022691"/>
    </source>
</evidence>
<comment type="similarity">
    <text evidence="5">Belongs to the vitamin-B12 dependent methionine synthase family.</text>
</comment>
<keyword evidence="12" id="KW-0949">S-adenosyl-L-methionine</keyword>
<dbReference type="PANTHER" id="PTHR45833">
    <property type="entry name" value="METHIONINE SYNTHASE"/>
    <property type="match status" value="1"/>
</dbReference>
<dbReference type="InterPro" id="IPR017215">
    <property type="entry name" value="MetH_bac"/>
</dbReference>
<evidence type="ECO:0000259" key="21">
    <source>
        <dbReference type="PROSITE" id="PS50972"/>
    </source>
</evidence>
<dbReference type="InterPro" id="IPR011005">
    <property type="entry name" value="Dihydropteroate_synth-like_sf"/>
</dbReference>
<dbReference type="InterPro" id="IPR050554">
    <property type="entry name" value="Met_Synthase/Corrinoid"/>
</dbReference>
<evidence type="ECO:0000259" key="22">
    <source>
        <dbReference type="PROSITE" id="PS51332"/>
    </source>
</evidence>
<dbReference type="Pfam" id="PF02310">
    <property type="entry name" value="B12-binding"/>
    <property type="match status" value="1"/>
</dbReference>
<evidence type="ECO:0000256" key="1">
    <source>
        <dbReference type="ARBA" id="ARBA00001700"/>
    </source>
</evidence>
<evidence type="ECO:0000259" key="20">
    <source>
        <dbReference type="PROSITE" id="PS50970"/>
    </source>
</evidence>
<feature type="domain" description="Pterin-binding" evidence="21">
    <location>
        <begin position="318"/>
        <end position="561"/>
    </location>
</feature>
<dbReference type="GO" id="GO:0032259">
    <property type="term" value="P:methylation"/>
    <property type="evidence" value="ECO:0007669"/>
    <property type="project" value="UniProtKB-KW"/>
</dbReference>
<dbReference type="SUPFAM" id="SSF51717">
    <property type="entry name" value="Dihydropteroate synthetase-like"/>
    <property type="match status" value="1"/>
</dbReference>
<feature type="binding site" evidence="19">
    <location>
        <position position="270"/>
    </location>
    <ligand>
        <name>Zn(2+)</name>
        <dbReference type="ChEBI" id="CHEBI:29105"/>
    </ligand>
</feature>
<keyword evidence="8 19" id="KW-0489">Methyltransferase</keyword>
<dbReference type="CDD" id="cd02070">
    <property type="entry name" value="corrinoid_protein_B12-BD"/>
    <property type="match status" value="1"/>
</dbReference>
<keyword evidence="11 19" id="KW-0808">Transferase</keyword>
<feature type="domain" description="Hcy-binding" evidence="20">
    <location>
        <begin position="1"/>
        <end position="285"/>
    </location>
</feature>
<comment type="function">
    <text evidence="17">Catalyzes the transfer of a methyl group from methyl-cobalamin to homocysteine, yielding enzyme-bound cob(I)alamin and methionine. Subsequently, remethylates the cofactor using methyltetrahydrofolate.</text>
</comment>
<evidence type="ECO:0000256" key="2">
    <source>
        <dbReference type="ARBA" id="ARBA00001947"/>
    </source>
</evidence>
<evidence type="ECO:0000256" key="15">
    <source>
        <dbReference type="ARBA" id="ARBA00023167"/>
    </source>
</evidence>
<reference evidence="24 25" key="1">
    <citation type="journal article" date="2017" name="ISME J.">
        <title>Genome of 'Ca. Desulfovibrio trichonymphae', an H2-oxidizing bacterium in a tripartite symbiotic system within a protist cell in the termite gut.</title>
        <authorList>
            <person name="Kuwahara H."/>
            <person name="Yuki M."/>
            <person name="Izawa K."/>
            <person name="Ohkuma M."/>
            <person name="Hongoh Y."/>
        </authorList>
    </citation>
    <scope>NUCLEOTIDE SEQUENCE [LARGE SCALE GENOMIC DNA]</scope>
    <source>
        <strain evidence="24 25">Rs-N31</strain>
    </source>
</reference>
<dbReference type="PROSITE" id="PS51332">
    <property type="entry name" value="B12_BINDING"/>
    <property type="match status" value="1"/>
</dbReference>
<keyword evidence="14 19" id="KW-0862">Zinc</keyword>
<feature type="binding site" evidence="19">
    <location>
        <position position="271"/>
    </location>
    <ligand>
        <name>Zn(2+)</name>
        <dbReference type="ChEBI" id="CHEBI:29105"/>
    </ligand>
</feature>
<dbReference type="Gene3D" id="1.10.1240.10">
    <property type="entry name" value="Methionine synthase domain"/>
    <property type="match status" value="1"/>
</dbReference>
<evidence type="ECO:0000256" key="10">
    <source>
        <dbReference type="ARBA" id="ARBA00022628"/>
    </source>
</evidence>
<accession>A0A1J1DVD6</accession>
<evidence type="ECO:0000256" key="13">
    <source>
        <dbReference type="ARBA" id="ARBA00022723"/>
    </source>
</evidence>
<evidence type="ECO:0000256" key="3">
    <source>
        <dbReference type="ARBA" id="ARBA00001956"/>
    </source>
</evidence>
<dbReference type="InterPro" id="IPR006158">
    <property type="entry name" value="Cobalamin-bd"/>
</dbReference>
<comment type="pathway">
    <text evidence="4">Amino-acid biosynthesis; L-methionine biosynthesis via de novo pathway; L-methionine from L-homocysteine (MetH route): step 1/1.</text>
</comment>
<dbReference type="SUPFAM" id="SSF47644">
    <property type="entry name" value="Methionine synthase domain"/>
    <property type="match status" value="1"/>
</dbReference>
<sequence>MTFRQAIASGRSLLFDGAMGTLLQTSGMPPGVTPEMFCLNNPNRLLSIHTEYLNAGVDVLTSCTFGGNAFKLPPETNVADVNKRMVEVAREAGHGCGRPFWVAGNVGPSGQFMKPLGSLDPQELIAAFALQVRGLATGGADVIFIETQFDLAEARAAVVATRQECDLPIIVSMTFDQGVNLTGSTPAVFAETMQNMSVDVVGVNCSSGPVQMRAVIEDLLAVCSCPVMAEPNAGLPELRGDVTIFPMGPQDFARETAFFAGLGVRLLGGCCGTSPEHLSALCDALRDMRCEKVQPPAYSGICLTSRSCLVRIGPDEPLVVIGERINPTGKKDLTRELQDSRFAAALQLADEQARAGARVLDVNVGASLADEASLLPELVKLLSVHLPLPLSLDSSNIEAIARALPWCPGSFLVNSVSGEPDCMERLGPLCRDFGSPFILLPLKGAALPVKAAERIRILEDMLLQAECLGIPKRLVMVDILALTVSSTSDGGRECLEVARWCRRQGLSTTIGLSNISFGLPARDLLNTTFLSLAFGAGLNSCIANPSMPRLREAVDALAVLCNHDKRAVAFIGRYTGWKHAGGCAIVANGTVEAAKSLGEAVLTGDRENVLDFLNAELESGADPFILVQKTLIPAITEVGVRYERREYFLPQLIRAAETMQVAFAYLKPRLEARRGVEAPPVVVMATVKGDIHDIGKNIVTLMLGNHGFDVIDAGKDLSAESIVSCAERHKARIVGLSALMTTTMIRMEDTIRLIKERGLPIKVMVGGAAVTQAFADVIGADAYSDDAVGAVREAKKLL</sequence>
<evidence type="ECO:0000259" key="23">
    <source>
        <dbReference type="PROSITE" id="PS51337"/>
    </source>
</evidence>
<evidence type="ECO:0000313" key="24">
    <source>
        <dbReference type="EMBL" id="BAV91828.1"/>
    </source>
</evidence>
<dbReference type="EMBL" id="AP017368">
    <property type="protein sequence ID" value="BAV91828.1"/>
    <property type="molecule type" value="Genomic_DNA"/>
</dbReference>
<comment type="catalytic activity">
    <reaction evidence="1">
        <text>(6S)-5-methyl-5,6,7,8-tetrahydrofolate + L-homocysteine = (6S)-5,6,7,8-tetrahydrofolate + L-methionine</text>
        <dbReference type="Rhea" id="RHEA:11172"/>
        <dbReference type="ChEBI" id="CHEBI:18608"/>
        <dbReference type="ChEBI" id="CHEBI:57453"/>
        <dbReference type="ChEBI" id="CHEBI:57844"/>
        <dbReference type="ChEBI" id="CHEBI:58199"/>
        <dbReference type="EC" id="2.1.1.13"/>
    </reaction>
</comment>
<evidence type="ECO:0000256" key="19">
    <source>
        <dbReference type="PROSITE-ProRule" id="PRU00333"/>
    </source>
</evidence>
<evidence type="ECO:0000256" key="18">
    <source>
        <dbReference type="ARBA" id="ARBA00031040"/>
    </source>
</evidence>
<dbReference type="GO" id="GO:0005829">
    <property type="term" value="C:cytosol"/>
    <property type="evidence" value="ECO:0007669"/>
    <property type="project" value="TreeGrafter"/>
</dbReference>
<dbReference type="SUPFAM" id="SSF52242">
    <property type="entry name" value="Cobalamin (vitamin B12)-binding domain"/>
    <property type="match status" value="1"/>
</dbReference>
<dbReference type="OrthoDB" id="9803687at2"/>
<comment type="cofactor">
    <cofactor evidence="3">
        <name>methylcob(III)alamin</name>
        <dbReference type="ChEBI" id="CHEBI:28115"/>
    </cofactor>
</comment>
<dbReference type="PIRSF" id="PIRSF037472">
    <property type="entry name" value="DHPS_mtfrase"/>
    <property type="match status" value="1"/>
</dbReference>
<evidence type="ECO:0000256" key="16">
    <source>
        <dbReference type="ARBA" id="ARBA00023285"/>
    </source>
</evidence>
<dbReference type="Pfam" id="PF00809">
    <property type="entry name" value="Pterin_bind"/>
    <property type="match status" value="1"/>
</dbReference>
<evidence type="ECO:0000256" key="17">
    <source>
        <dbReference type="ARBA" id="ARBA00025552"/>
    </source>
</evidence>
<dbReference type="SUPFAM" id="SSF82282">
    <property type="entry name" value="Homocysteine S-methyltransferase"/>
    <property type="match status" value="1"/>
</dbReference>
<dbReference type="EC" id="2.1.1.13" evidence="6"/>
<dbReference type="InterPro" id="IPR000489">
    <property type="entry name" value="Pterin-binding_dom"/>
</dbReference>
<evidence type="ECO:0000256" key="11">
    <source>
        <dbReference type="ARBA" id="ARBA00022679"/>
    </source>
</evidence>
<dbReference type="Gene3D" id="3.20.20.20">
    <property type="entry name" value="Dihydropteroate synthase-like"/>
    <property type="match status" value="1"/>
</dbReference>
<dbReference type="PROSITE" id="PS50970">
    <property type="entry name" value="HCY"/>
    <property type="match status" value="1"/>
</dbReference>
<evidence type="ECO:0000313" key="25">
    <source>
        <dbReference type="Proteomes" id="UP000242645"/>
    </source>
</evidence>
<dbReference type="PANTHER" id="PTHR45833:SF1">
    <property type="entry name" value="METHIONINE SYNTHASE"/>
    <property type="match status" value="1"/>
</dbReference>
<evidence type="ECO:0000256" key="4">
    <source>
        <dbReference type="ARBA" id="ARBA00005178"/>
    </source>
</evidence>
<dbReference type="GO" id="GO:0050667">
    <property type="term" value="P:homocysteine metabolic process"/>
    <property type="evidence" value="ECO:0007669"/>
    <property type="project" value="TreeGrafter"/>
</dbReference>
<protein>
    <recommendedName>
        <fullName evidence="7">Methionine synthase</fullName>
        <ecNumber evidence="6">2.1.1.13</ecNumber>
    </recommendedName>
    <alternativeName>
        <fullName evidence="18">5-methyltetrahydrofolate--homocysteine methyltransferase</fullName>
    </alternativeName>
</protein>
<evidence type="ECO:0000256" key="5">
    <source>
        <dbReference type="ARBA" id="ARBA00010398"/>
    </source>
</evidence>
<dbReference type="AlphaFoldDB" id="A0A1J1DVD6"/>
<dbReference type="GO" id="GO:0031419">
    <property type="term" value="F:cobalamin binding"/>
    <property type="evidence" value="ECO:0007669"/>
    <property type="project" value="UniProtKB-KW"/>
</dbReference>
<keyword evidence="25" id="KW-1185">Reference proteome</keyword>
<dbReference type="InterPro" id="IPR003726">
    <property type="entry name" value="HCY_dom"/>
</dbReference>
<evidence type="ECO:0000256" key="6">
    <source>
        <dbReference type="ARBA" id="ARBA00012032"/>
    </source>
</evidence>
<dbReference type="PROSITE" id="PS50972">
    <property type="entry name" value="PTERIN_BINDING"/>
    <property type="match status" value="1"/>
</dbReference>
<evidence type="ECO:0000256" key="8">
    <source>
        <dbReference type="ARBA" id="ARBA00022603"/>
    </source>
</evidence>
<feature type="domain" description="B12-binding" evidence="22">
    <location>
        <begin position="679"/>
        <end position="798"/>
    </location>
</feature>
<dbReference type="KEGG" id="dtr:RSDT_0316"/>
<dbReference type="InterPro" id="IPR036594">
    <property type="entry name" value="Meth_synthase_dom"/>
</dbReference>
<dbReference type="InterPro" id="IPR003759">
    <property type="entry name" value="Cbl-bd_cap"/>
</dbReference>
<keyword evidence="13 19" id="KW-0479">Metal-binding</keyword>
<dbReference type="UniPathway" id="UPA00051">
    <property type="reaction ID" value="UER00081"/>
</dbReference>
<name>A0A1J1DVD6_9BACT</name>
<comment type="cofactor">
    <cofactor evidence="2 19">
        <name>Zn(2+)</name>
        <dbReference type="ChEBI" id="CHEBI:29105"/>
    </cofactor>
</comment>
<dbReference type="PROSITE" id="PS51337">
    <property type="entry name" value="B12_BINDING_NTER"/>
    <property type="match status" value="1"/>
</dbReference>
<keyword evidence="15" id="KW-0486">Methionine biosynthesis</keyword>
<dbReference type="Proteomes" id="UP000242645">
    <property type="component" value="Chromosome"/>
</dbReference>
<dbReference type="Gene3D" id="3.40.50.280">
    <property type="entry name" value="Cobalamin-binding domain"/>
    <property type="match status" value="1"/>
</dbReference>
<dbReference type="Pfam" id="PF02574">
    <property type="entry name" value="S-methyl_trans"/>
    <property type="match status" value="1"/>
</dbReference>
<feature type="domain" description="B12-binding N-terminal" evidence="23">
    <location>
        <begin position="584"/>
        <end position="678"/>
    </location>
</feature>
<proteinExistence type="inferred from homology"/>
<organism evidence="24 25">
    <name type="scientific">Candidatus Desulfovibrio trichonymphae</name>
    <dbReference type="NCBI Taxonomy" id="1725232"/>
    <lineage>
        <taxon>Bacteria</taxon>
        <taxon>Pseudomonadati</taxon>
        <taxon>Thermodesulfobacteriota</taxon>
        <taxon>Desulfovibrionia</taxon>
        <taxon>Desulfovibrionales</taxon>
        <taxon>Desulfovibrionaceae</taxon>
        <taxon>Desulfovibrio</taxon>
    </lineage>
</organism>
<dbReference type="GO" id="GO:0008705">
    <property type="term" value="F:methionine synthase activity"/>
    <property type="evidence" value="ECO:0007669"/>
    <property type="project" value="UniProtKB-EC"/>
</dbReference>
<dbReference type="Pfam" id="PF02607">
    <property type="entry name" value="B12-binding_2"/>
    <property type="match status" value="1"/>
</dbReference>
<dbReference type="InterPro" id="IPR036589">
    <property type="entry name" value="HCY_dom_sf"/>
</dbReference>
<dbReference type="InterPro" id="IPR036724">
    <property type="entry name" value="Cobalamin-bd_sf"/>
</dbReference>
<gene>
    <name evidence="24" type="primary">metH</name>
    <name evidence="24" type="ORF">RSDT_0316</name>
</gene>
<dbReference type="Gene3D" id="3.20.20.330">
    <property type="entry name" value="Homocysteine-binding-like domain"/>
    <property type="match status" value="1"/>
</dbReference>
<dbReference type="RefSeq" id="WP_096399356.1">
    <property type="nucleotide sequence ID" value="NZ_AP017368.1"/>
</dbReference>
<feature type="binding site" evidence="19">
    <location>
        <position position="205"/>
    </location>
    <ligand>
        <name>Zn(2+)</name>
        <dbReference type="ChEBI" id="CHEBI:29105"/>
    </ligand>
</feature>
<dbReference type="GO" id="GO:0046653">
    <property type="term" value="P:tetrahydrofolate metabolic process"/>
    <property type="evidence" value="ECO:0007669"/>
    <property type="project" value="TreeGrafter"/>
</dbReference>
<evidence type="ECO:0000256" key="7">
    <source>
        <dbReference type="ARBA" id="ARBA00013998"/>
    </source>
</evidence>
<dbReference type="GO" id="GO:0046872">
    <property type="term" value="F:metal ion binding"/>
    <property type="evidence" value="ECO:0007669"/>
    <property type="project" value="UniProtKB-KW"/>
</dbReference>
<evidence type="ECO:0000256" key="9">
    <source>
        <dbReference type="ARBA" id="ARBA00022605"/>
    </source>
</evidence>
<keyword evidence="16" id="KW-0170">Cobalt</keyword>
<evidence type="ECO:0000256" key="14">
    <source>
        <dbReference type="ARBA" id="ARBA00022833"/>
    </source>
</evidence>
<dbReference type="SMART" id="SM01018">
    <property type="entry name" value="B12-binding_2"/>
    <property type="match status" value="1"/>
</dbReference>
<keyword evidence="10" id="KW-0846">Cobalamin</keyword>
<keyword evidence="9" id="KW-0028">Amino-acid biosynthesis</keyword>